<dbReference type="PROSITE" id="PS50983">
    <property type="entry name" value="FE_B12_PBP"/>
    <property type="match status" value="1"/>
</dbReference>
<dbReference type="PANTHER" id="PTHR30535:SF34">
    <property type="entry name" value="MOLYBDATE-BINDING PROTEIN MOLA"/>
    <property type="match status" value="1"/>
</dbReference>
<evidence type="ECO:0000313" key="4">
    <source>
        <dbReference type="EMBL" id="GAD03778.1"/>
    </source>
</evidence>
<dbReference type="Gene3D" id="3.40.50.1980">
    <property type="entry name" value="Nitrogenase molybdenum iron protein domain"/>
    <property type="match status" value="2"/>
</dbReference>
<dbReference type="InterPro" id="IPR002491">
    <property type="entry name" value="ABC_transptr_periplasmic_BD"/>
</dbReference>
<protein>
    <submittedName>
        <fullName evidence="4">Vitamin B12 ABC transporter</fullName>
    </submittedName>
</protein>
<evidence type="ECO:0000259" key="3">
    <source>
        <dbReference type="PROSITE" id="PS50983"/>
    </source>
</evidence>
<dbReference type="NCBIfam" id="NF038402">
    <property type="entry name" value="TroA_like"/>
    <property type="match status" value="1"/>
</dbReference>
<feature type="compositionally biased region" description="Basic and acidic residues" evidence="2">
    <location>
        <begin position="266"/>
        <end position="283"/>
    </location>
</feature>
<comment type="caution">
    <text evidence="4">The sequence shown here is derived from an EMBL/GenBank/DDBJ whole genome shotgun (WGS) entry which is preliminary data.</text>
</comment>
<dbReference type="EMBL" id="BARX01000033">
    <property type="protein sequence ID" value="GAD03778.1"/>
    <property type="molecule type" value="Genomic_DNA"/>
</dbReference>
<dbReference type="RefSeq" id="WP_016403545.1">
    <property type="nucleotide sequence ID" value="NZ_BARX01000033.1"/>
</dbReference>
<dbReference type="InterPro" id="IPR050902">
    <property type="entry name" value="ABC_Transporter_SBP"/>
</dbReference>
<keyword evidence="5" id="KW-1185">Reference proteome</keyword>
<feature type="region of interest" description="Disordered" evidence="2">
    <location>
        <begin position="259"/>
        <end position="283"/>
    </location>
</feature>
<dbReference type="Proteomes" id="UP000014461">
    <property type="component" value="Unassembled WGS sequence"/>
</dbReference>
<dbReference type="CDD" id="cd01144">
    <property type="entry name" value="BtuF"/>
    <property type="match status" value="1"/>
</dbReference>
<dbReference type="PANTHER" id="PTHR30535">
    <property type="entry name" value="VITAMIN B12-BINDING PROTEIN"/>
    <property type="match status" value="1"/>
</dbReference>
<accession>R9PR66</accession>
<dbReference type="AlphaFoldDB" id="R9PR66"/>
<name>R9PR66_AGAAL</name>
<evidence type="ECO:0000313" key="5">
    <source>
        <dbReference type="Proteomes" id="UP000014461"/>
    </source>
</evidence>
<reference evidence="4" key="1">
    <citation type="journal article" date="2013" name="Genome Announc.">
        <title>Draft Genome Sequence of Agarivorans albus Strain MKT 106T, an Agarolytic Marine Bacterium.</title>
        <authorList>
            <person name="Yasuike M."/>
            <person name="Nakamura Y."/>
            <person name="Kai W."/>
            <person name="Fujiwara A."/>
            <person name="Fukui Y."/>
            <person name="Satomi M."/>
            <person name="Sano M."/>
        </authorList>
    </citation>
    <scope>NUCLEOTIDE SEQUENCE [LARGE SCALE GENOMIC DNA]</scope>
</reference>
<evidence type="ECO:0000256" key="2">
    <source>
        <dbReference type="SAM" id="MobiDB-lite"/>
    </source>
</evidence>
<dbReference type="InterPro" id="IPR054828">
    <property type="entry name" value="Vit_B12_bind_prot"/>
</dbReference>
<dbReference type="STRING" id="1331007.AALB_3858"/>
<dbReference type="Pfam" id="PF01497">
    <property type="entry name" value="Peripla_BP_2"/>
    <property type="match status" value="1"/>
</dbReference>
<dbReference type="GO" id="GO:0071281">
    <property type="term" value="P:cellular response to iron ion"/>
    <property type="evidence" value="ECO:0007669"/>
    <property type="project" value="TreeGrafter"/>
</dbReference>
<dbReference type="SUPFAM" id="SSF53807">
    <property type="entry name" value="Helical backbone' metal receptor"/>
    <property type="match status" value="1"/>
</dbReference>
<gene>
    <name evidence="4" type="ORF">AALB_3858</name>
</gene>
<feature type="domain" description="Fe/B12 periplasmic-binding" evidence="3">
    <location>
        <begin position="17"/>
        <end position="261"/>
    </location>
</feature>
<keyword evidence="1" id="KW-0732">Signal</keyword>
<organism evidence="4 5">
    <name type="scientific">Agarivorans albus MKT 106</name>
    <dbReference type="NCBI Taxonomy" id="1331007"/>
    <lineage>
        <taxon>Bacteria</taxon>
        <taxon>Pseudomonadati</taxon>
        <taxon>Pseudomonadota</taxon>
        <taxon>Gammaproteobacteria</taxon>
        <taxon>Alteromonadales</taxon>
        <taxon>Alteromonadaceae</taxon>
        <taxon>Agarivorans</taxon>
    </lineage>
</organism>
<proteinExistence type="predicted"/>
<evidence type="ECO:0000256" key="1">
    <source>
        <dbReference type="ARBA" id="ARBA00022729"/>
    </source>
</evidence>
<sequence length="283" mass="32143">MLLATFFSTALYAKPQRIISLAPHLTEQVYALGAGDKLIATVDYADYPEAAKALPRIGNYQYISLESIISLKPDLVLVWQQGNQQSLAQKLRALNIQVFVSKPKRLDNLPKQLAELGSILGEQETGQRLSQFAEQQLAQLAQQYQSKSKVSVFYQMWHTPLRSISAKSWIDDGIRLCGGENIMAEAVAPYPLLSEEWVLEADPQAIIIAQWEFEHSWKQWPQLQAVQQQHIYHLDPDKAHRLTLRTLESLKQLCSMLEKSRKKTHPDKLSGTRAYTSEEKSSI</sequence>